<feature type="region of interest" description="Disordered" evidence="1">
    <location>
        <begin position="183"/>
        <end position="204"/>
    </location>
</feature>
<organism evidence="2 3">
    <name type="scientific">Streptomyces radiopugnans</name>
    <dbReference type="NCBI Taxonomy" id="403935"/>
    <lineage>
        <taxon>Bacteria</taxon>
        <taxon>Bacillati</taxon>
        <taxon>Actinomycetota</taxon>
        <taxon>Actinomycetes</taxon>
        <taxon>Kitasatosporales</taxon>
        <taxon>Streptomycetaceae</taxon>
        <taxon>Streptomyces</taxon>
    </lineage>
</organism>
<dbReference type="STRING" id="403935.SAMN05216481_105135"/>
<name>A0A1H9EI55_9ACTN</name>
<dbReference type="EMBL" id="FOET01000005">
    <property type="protein sequence ID" value="SEQ25295.1"/>
    <property type="molecule type" value="Genomic_DNA"/>
</dbReference>
<reference evidence="2 3" key="1">
    <citation type="submission" date="2016-10" db="EMBL/GenBank/DDBJ databases">
        <authorList>
            <person name="de Groot N.N."/>
        </authorList>
    </citation>
    <scope>NUCLEOTIDE SEQUENCE [LARGE SCALE GENOMIC DNA]</scope>
    <source>
        <strain evidence="2 3">CGMCC 4.3519</strain>
    </source>
</reference>
<dbReference type="Proteomes" id="UP000199055">
    <property type="component" value="Unassembled WGS sequence"/>
</dbReference>
<dbReference type="AlphaFoldDB" id="A0A1H9EI55"/>
<feature type="compositionally biased region" description="Basic residues" evidence="1">
    <location>
        <begin position="195"/>
        <end position="204"/>
    </location>
</feature>
<evidence type="ECO:0000256" key="1">
    <source>
        <dbReference type="SAM" id="MobiDB-lite"/>
    </source>
</evidence>
<feature type="region of interest" description="Disordered" evidence="1">
    <location>
        <begin position="1"/>
        <end position="30"/>
    </location>
</feature>
<proteinExistence type="predicted"/>
<evidence type="ECO:0000313" key="3">
    <source>
        <dbReference type="Proteomes" id="UP000199055"/>
    </source>
</evidence>
<evidence type="ECO:0000313" key="2">
    <source>
        <dbReference type="EMBL" id="SEQ25295.1"/>
    </source>
</evidence>
<accession>A0A1H9EI55</accession>
<sequence>MHDKPDSAAPPILVRVNQSPPPRSHRFRDRRHTRYDFLDPILVTCPACGAQARVVRIPHEPGHPLYPALAPRRLVRRACALSRTWKGGGPVFHRSPGGTARDPYFGVPLRLQTRTRHGLLWAHNPEHLDLIERYVRASLRERAHWYDIGTEKTLVASLPVWTKRGRNRDEVLRAVGRVRAASPDSRRAATAGKRLAGRRVRGLG</sequence>
<keyword evidence="3" id="KW-1185">Reference proteome</keyword>
<protein>
    <submittedName>
        <fullName evidence="2">Uncharacterized protein</fullName>
    </submittedName>
</protein>
<gene>
    <name evidence="2" type="ORF">SAMN05216481_105135</name>
</gene>